<dbReference type="SUPFAM" id="SSF49879">
    <property type="entry name" value="SMAD/FHA domain"/>
    <property type="match status" value="1"/>
</dbReference>
<dbReference type="InterPro" id="IPR008984">
    <property type="entry name" value="SMAD_FHA_dom_sf"/>
</dbReference>
<name>Q08XQ4_STIAD</name>
<feature type="non-terminal residue" evidence="3">
    <location>
        <position position="426"/>
    </location>
</feature>
<evidence type="ECO:0000259" key="2">
    <source>
        <dbReference type="PROSITE" id="PS50006"/>
    </source>
</evidence>
<dbReference type="CDD" id="cd00060">
    <property type="entry name" value="FHA"/>
    <property type="match status" value="1"/>
</dbReference>
<dbReference type="InterPro" id="IPR000253">
    <property type="entry name" value="FHA_dom"/>
</dbReference>
<reference evidence="3 4" key="1">
    <citation type="submission" date="2006-04" db="EMBL/GenBank/DDBJ databases">
        <authorList>
            <person name="Nierman W.C."/>
        </authorList>
    </citation>
    <scope>NUCLEOTIDE SEQUENCE [LARGE SCALE GENOMIC DNA]</scope>
    <source>
        <strain evidence="3 4">DW4/3-1</strain>
    </source>
</reference>
<feature type="domain" description="FHA" evidence="2">
    <location>
        <begin position="26"/>
        <end position="76"/>
    </location>
</feature>
<dbReference type="Pfam" id="PF00498">
    <property type="entry name" value="FHA"/>
    <property type="match status" value="1"/>
</dbReference>
<protein>
    <submittedName>
        <fullName evidence="3">FHA domain protein</fullName>
    </submittedName>
</protein>
<accession>Q08XQ4</accession>
<evidence type="ECO:0000313" key="4">
    <source>
        <dbReference type="Proteomes" id="UP000032702"/>
    </source>
</evidence>
<comment type="caution">
    <text evidence="3">The sequence shown here is derived from an EMBL/GenBank/DDBJ whole genome shotgun (WGS) entry which is preliminary data.</text>
</comment>
<evidence type="ECO:0000256" key="1">
    <source>
        <dbReference type="SAM" id="MobiDB-lite"/>
    </source>
</evidence>
<evidence type="ECO:0000313" key="3">
    <source>
        <dbReference type="EMBL" id="EAU65285.1"/>
    </source>
</evidence>
<organism evidence="3 4">
    <name type="scientific">Stigmatella aurantiaca (strain DW4/3-1)</name>
    <dbReference type="NCBI Taxonomy" id="378806"/>
    <lineage>
        <taxon>Bacteria</taxon>
        <taxon>Pseudomonadati</taxon>
        <taxon>Myxococcota</taxon>
        <taxon>Myxococcia</taxon>
        <taxon>Myxococcales</taxon>
        <taxon>Cystobacterineae</taxon>
        <taxon>Archangiaceae</taxon>
        <taxon>Stigmatella</taxon>
    </lineage>
</organism>
<dbReference type="RefSeq" id="WP_002615499.1">
    <property type="nucleotide sequence ID" value="NZ_AAMD01000087.1"/>
</dbReference>
<gene>
    <name evidence="3" type="ORF">STIAU_5363</name>
</gene>
<dbReference type="SMART" id="SM00240">
    <property type="entry name" value="FHA"/>
    <property type="match status" value="1"/>
</dbReference>
<dbReference type="EMBL" id="AAMD01000087">
    <property type="protein sequence ID" value="EAU65285.1"/>
    <property type="molecule type" value="Genomic_DNA"/>
</dbReference>
<dbReference type="Gene3D" id="2.60.200.20">
    <property type="match status" value="1"/>
</dbReference>
<dbReference type="AlphaFoldDB" id="Q08XQ4"/>
<feature type="region of interest" description="Disordered" evidence="1">
    <location>
        <begin position="383"/>
        <end position="426"/>
    </location>
</feature>
<dbReference type="Proteomes" id="UP000032702">
    <property type="component" value="Unassembled WGS sequence"/>
</dbReference>
<proteinExistence type="predicted"/>
<dbReference type="PROSITE" id="PS50006">
    <property type="entry name" value="FHA_DOMAIN"/>
    <property type="match status" value="1"/>
</dbReference>
<sequence>MAVPLTLKVFKNETLVSSKDFDRDIIKIGRLSSAHLCLEDEKVSRIHSVIEAAADGSLSIIDMGSVEGTYVNGKRVNKGRIAFGDEIRVGGTTIRLENPAAMAAVNLAAAVSGTEATVAVPVAPAPIAEAPLASSLAQAVVAPVAAAEPVPQAMDASFLATQKHETVQPVAAEAAAPVERVRTVRRGKSNGPLGVSLRFMWGDQRVGEFLVAPGKKTSFTVGSAAGVNFVMGDAKLENPSMELLRTDGQSFTLLFNGKMKGELVRKDETLDLKAVIESGKASNDGGAYGLTLESDDFCWVDLGGVTVEVCFQAVPKKVHVPFADSVDYRTLNIFLLTFFAGTMFVISAANRSGDGEAFADELAGNNARLAKLIIKPPETQKNKFLEKLNEQKAEKEKKKSGELAAKQKKEEGQMGKKDEVKTNNRA</sequence>